<evidence type="ECO:0000313" key="3">
    <source>
        <dbReference type="Proteomes" id="UP000297910"/>
    </source>
</evidence>
<reference evidence="2 3" key="1">
    <citation type="submission" date="2017-12" db="EMBL/GenBank/DDBJ databases">
        <title>Comparative genomics of Botrytis spp.</title>
        <authorList>
            <person name="Valero-Jimenez C.A."/>
            <person name="Tapia P."/>
            <person name="Veloso J."/>
            <person name="Silva-Moreno E."/>
            <person name="Staats M."/>
            <person name="Valdes J.H."/>
            <person name="Van Kan J.A.L."/>
        </authorList>
    </citation>
    <scope>NUCLEOTIDE SEQUENCE [LARGE SCALE GENOMIC DNA]</scope>
    <source>
        <strain evidence="2 3">Bp0003</strain>
    </source>
</reference>
<sequence>MKSAPNGAPEAPKPPRDRISAKSTADPILRNAIRYTISAKEYETLHKYIISRSKVLKRNAPTVTKVEKLVERPGRDDYNGAAVRGSLRLFLATNAGLKIWSLITEKFMGAGKAGGKKTSLWKSPNFRLSLSLSTILLLHRILFRFFTRLRAHLLTSEAEPFRQRNPKTSKTLTSSLAPAVGASLAGFMLGVYPSDQLRVTIAIYALSRAAEISYNLAEEEGWIWGKEGSKWERPWWWGSWLLFPLTCGQLLHAFVFDRDCFPKVWLPIALKGVGANDVQQYGDFILKNSPQYIQTRPEDYPANLPWPNTYGIVDNLAEMARLNYPPFVSPILFPNNPTLPQSLSGISPITSPAHPLITSLTCATLHPSDPSCLRTYLTYWIQVFPRLARVFTLILSLFSLPAYRKFYNSPISSLNTLAIRILKSTLYISGAIGTSWASICVFQSILPRHVLPTQRFFLGGALGGLWGFVVRKDARGEFLYSARASMDSLWKVGKKRGWWKGIKGGDVWIFVISLMAIEMAYERDGRALRSGMLRKMLSGMRGEGWRDYVTEEEKRLKEEKKL</sequence>
<feature type="region of interest" description="Disordered" evidence="1">
    <location>
        <begin position="1"/>
        <end position="23"/>
    </location>
</feature>
<evidence type="ECO:0000256" key="1">
    <source>
        <dbReference type="SAM" id="MobiDB-lite"/>
    </source>
</evidence>
<protein>
    <recommendedName>
        <fullName evidence="4">Transmembrane protein 135 N-terminal domain-containing protein</fullName>
    </recommendedName>
</protein>
<accession>A0A4Z1F714</accession>
<dbReference type="InterPro" id="IPR026749">
    <property type="entry name" value="Tmem135"/>
</dbReference>
<organism evidence="2 3">
    <name type="scientific">Botrytis paeoniae</name>
    <dbReference type="NCBI Taxonomy" id="278948"/>
    <lineage>
        <taxon>Eukaryota</taxon>
        <taxon>Fungi</taxon>
        <taxon>Dikarya</taxon>
        <taxon>Ascomycota</taxon>
        <taxon>Pezizomycotina</taxon>
        <taxon>Leotiomycetes</taxon>
        <taxon>Helotiales</taxon>
        <taxon>Sclerotiniaceae</taxon>
        <taxon>Botrytis</taxon>
    </lineage>
</organism>
<comment type="caution">
    <text evidence="2">The sequence shown here is derived from an EMBL/GenBank/DDBJ whole genome shotgun (WGS) entry which is preliminary data.</text>
</comment>
<evidence type="ECO:0008006" key="4">
    <source>
        <dbReference type="Google" id="ProtNLM"/>
    </source>
</evidence>
<evidence type="ECO:0000313" key="2">
    <source>
        <dbReference type="EMBL" id="TGO20325.1"/>
    </source>
</evidence>
<dbReference type="EMBL" id="PQXI01000307">
    <property type="protein sequence ID" value="TGO20325.1"/>
    <property type="molecule type" value="Genomic_DNA"/>
</dbReference>
<keyword evidence="3" id="KW-1185">Reference proteome</keyword>
<dbReference type="PANTHER" id="PTHR12459">
    <property type="entry name" value="TRANSMEMBRANE PROTEIN 135-RELATED"/>
    <property type="match status" value="1"/>
</dbReference>
<name>A0A4Z1F714_9HELO</name>
<dbReference type="Proteomes" id="UP000297910">
    <property type="component" value="Unassembled WGS sequence"/>
</dbReference>
<gene>
    <name evidence="2" type="ORF">BPAE_0309g00010</name>
</gene>
<dbReference type="PANTHER" id="PTHR12459:SF19">
    <property type="entry name" value="TRANSMEMBRANE PROTEIN 135 N-TERMINAL DOMAIN-CONTAINING PROTEIN"/>
    <property type="match status" value="1"/>
</dbReference>
<dbReference type="AlphaFoldDB" id="A0A4Z1F714"/>
<proteinExistence type="predicted"/>